<accession>I2B9U2</accession>
<dbReference type="HOGENOM" id="CLU_160564_1_1_6"/>
<dbReference type="eggNOG" id="ENOG5032X5C">
    <property type="taxonomic scope" value="Bacteria"/>
</dbReference>
<gene>
    <name evidence="1" type="ordered locus">EBL_c22050</name>
</gene>
<dbReference type="STRING" id="630626.EBL_c22050"/>
<proteinExistence type="predicted"/>
<sequence length="68" mass="7630">MVNQHYGTQTVNRGTVQPGMLVRHKDGTWTASANVKGRLYMHRGFERTYTTALLVEVFLNGMGHGLSH</sequence>
<dbReference type="EMBL" id="CP001560">
    <property type="protein sequence ID" value="AFJ47296.1"/>
    <property type="molecule type" value="Genomic_DNA"/>
</dbReference>
<keyword evidence="2" id="KW-1185">Reference proteome</keyword>
<name>I2B9U2_SHIBC</name>
<dbReference type="AlphaFoldDB" id="I2B9U2"/>
<organism evidence="1 2">
    <name type="scientific">Shimwellia blattae (strain ATCC 29907 / DSM 4481 / JCM 1650 / NBRC 105725 / CDC 9005-74)</name>
    <name type="common">Escherichia blattae</name>
    <dbReference type="NCBI Taxonomy" id="630626"/>
    <lineage>
        <taxon>Bacteria</taxon>
        <taxon>Pseudomonadati</taxon>
        <taxon>Pseudomonadota</taxon>
        <taxon>Gammaproteobacteria</taxon>
        <taxon>Enterobacterales</taxon>
        <taxon>Enterobacteriaceae</taxon>
        <taxon>Shimwellia</taxon>
    </lineage>
</organism>
<evidence type="ECO:0000313" key="1">
    <source>
        <dbReference type="EMBL" id="AFJ47296.1"/>
    </source>
</evidence>
<dbReference type="OrthoDB" id="6587090at2"/>
<dbReference type="Proteomes" id="UP000001955">
    <property type="component" value="Chromosome"/>
</dbReference>
<accession>K6VUY9</accession>
<protein>
    <submittedName>
        <fullName evidence="1">Prophage Kil protein</fullName>
    </submittedName>
</protein>
<dbReference type="KEGG" id="ebt:EBL_c22050"/>
<dbReference type="RefSeq" id="WP_002440489.1">
    <property type="nucleotide sequence ID" value="NC_017910.1"/>
</dbReference>
<evidence type="ECO:0000313" key="2">
    <source>
        <dbReference type="Proteomes" id="UP000001955"/>
    </source>
</evidence>
<reference evidence="1 2" key="1">
    <citation type="journal article" date="2012" name="J. Bacteriol.">
        <title>Complete genome sequence of the B12-producing Shimwellia blattae strain DSM 4481, isolated from a cockroach.</title>
        <authorList>
            <person name="Brzuszkiewicz E."/>
            <person name="Waschkowitz T."/>
            <person name="Wiezer A."/>
            <person name="Daniel R."/>
        </authorList>
    </citation>
    <scope>NUCLEOTIDE SEQUENCE [LARGE SCALE GENOMIC DNA]</scope>
    <source>
        <strain evidence="2">ATCC 29907 / DSM 4481 / JCM 1650 / NBRC 105725 / CDC 9005-74</strain>
    </source>
</reference>